<dbReference type="GO" id="GO:0016757">
    <property type="term" value="F:glycosyltransferase activity"/>
    <property type="evidence" value="ECO:0007669"/>
    <property type="project" value="UniProtKB-KW"/>
</dbReference>
<dbReference type="RefSeq" id="WP_114381100.1">
    <property type="nucleotide sequence ID" value="NZ_QPJD01000009.1"/>
</dbReference>
<dbReference type="SUPFAM" id="SSF53448">
    <property type="entry name" value="Nucleotide-diphospho-sugar transferases"/>
    <property type="match status" value="1"/>
</dbReference>
<dbReference type="InterPro" id="IPR001173">
    <property type="entry name" value="Glyco_trans_2-like"/>
</dbReference>
<evidence type="ECO:0000256" key="1">
    <source>
        <dbReference type="ARBA" id="ARBA00004776"/>
    </source>
</evidence>
<organism evidence="6 7">
    <name type="scientific">Paenibacillus prosopidis</name>
    <dbReference type="NCBI Taxonomy" id="630520"/>
    <lineage>
        <taxon>Bacteria</taxon>
        <taxon>Bacillati</taxon>
        <taxon>Bacillota</taxon>
        <taxon>Bacilli</taxon>
        <taxon>Bacillales</taxon>
        <taxon>Paenibacillaceae</taxon>
        <taxon>Paenibacillus</taxon>
    </lineage>
</organism>
<dbReference type="Pfam" id="PF00535">
    <property type="entry name" value="Glycos_transf_2"/>
    <property type="match status" value="1"/>
</dbReference>
<keyword evidence="7" id="KW-1185">Reference proteome</keyword>
<comment type="similarity">
    <text evidence="2">Belongs to the glycosyltransferase 2 family.</text>
</comment>
<evidence type="ECO:0000256" key="2">
    <source>
        <dbReference type="ARBA" id="ARBA00006739"/>
    </source>
</evidence>
<evidence type="ECO:0000313" key="7">
    <source>
        <dbReference type="Proteomes" id="UP000252415"/>
    </source>
</evidence>
<evidence type="ECO:0000313" key="6">
    <source>
        <dbReference type="EMBL" id="RCW46453.1"/>
    </source>
</evidence>
<evidence type="ECO:0000256" key="3">
    <source>
        <dbReference type="ARBA" id="ARBA00022676"/>
    </source>
</evidence>
<proteinExistence type="inferred from homology"/>
<dbReference type="AlphaFoldDB" id="A0A368VWB9"/>
<dbReference type="PANTHER" id="PTHR43179">
    <property type="entry name" value="RHAMNOSYLTRANSFERASE WBBL"/>
    <property type="match status" value="1"/>
</dbReference>
<dbReference type="CDD" id="cd04186">
    <property type="entry name" value="GT_2_like_c"/>
    <property type="match status" value="1"/>
</dbReference>
<reference evidence="6 7" key="1">
    <citation type="submission" date="2018-07" db="EMBL/GenBank/DDBJ databases">
        <title>Genomic Encyclopedia of Type Strains, Phase III (KMG-III): the genomes of soil and plant-associated and newly described type strains.</title>
        <authorList>
            <person name="Whitman W."/>
        </authorList>
    </citation>
    <scope>NUCLEOTIDE SEQUENCE [LARGE SCALE GENOMIC DNA]</scope>
    <source>
        <strain evidence="6 7">CECT 7506</strain>
    </source>
</reference>
<dbReference type="PANTHER" id="PTHR43179:SF12">
    <property type="entry name" value="GALACTOFURANOSYLTRANSFERASE GLFT2"/>
    <property type="match status" value="1"/>
</dbReference>
<feature type="domain" description="Glycosyltransferase 2-like" evidence="5">
    <location>
        <begin position="11"/>
        <end position="182"/>
    </location>
</feature>
<accession>A0A368VWB9</accession>
<evidence type="ECO:0000259" key="5">
    <source>
        <dbReference type="Pfam" id="PF00535"/>
    </source>
</evidence>
<dbReference type="Proteomes" id="UP000252415">
    <property type="component" value="Unassembled WGS sequence"/>
</dbReference>
<sequence length="410" mass="47091">MEESGLFPKVSIIVITHNRWRYTKQCLDSLLNDNDYPHVEIIIVDNASSDETKQRLSEISSSNIKVIFSPVNTGFSRGNTIGCKAATGDILILLNNDTIVTPGWISRLIGPLMDNPDLGMAGPMTNYAGNDQRLDHFIGDSARGADPDWLADFDQFYKGRWRYTDFLVFFCVAIKREVYEKVGDLDANYGAGMFEDNDYCERVKQAGYGMAIIEDAFVYHHGSVTIKQLKDDEYRSLWNKNKSYFERKWGKTWHLKTPATIFDTFEPQAIAQKVVQAADKTSILVLGEKDWPVIKQRWQYLTSTLAAQDDYLVIAHIYKFNGRLINGIRKVGPSFYITNRLDLFAQTHFDLILYCGETIIRSHLHSRFVVVDGVCYSHKNQGQLPEIKDVAVFHEEHIEQLARKLRKYRF</sequence>
<protein>
    <submittedName>
        <fullName evidence="6">GT2 family glycosyltransferase</fullName>
    </submittedName>
</protein>
<name>A0A368VWB9_9BACL</name>
<dbReference type="OrthoDB" id="9816564at2"/>
<keyword evidence="4 6" id="KW-0808">Transferase</keyword>
<comment type="caution">
    <text evidence="6">The sequence shown here is derived from an EMBL/GenBank/DDBJ whole genome shotgun (WGS) entry which is preliminary data.</text>
</comment>
<dbReference type="EMBL" id="QPJD01000009">
    <property type="protein sequence ID" value="RCW46453.1"/>
    <property type="molecule type" value="Genomic_DNA"/>
</dbReference>
<keyword evidence="3" id="KW-0328">Glycosyltransferase</keyword>
<dbReference type="InterPro" id="IPR029044">
    <property type="entry name" value="Nucleotide-diphossugar_trans"/>
</dbReference>
<comment type="pathway">
    <text evidence="1">Cell wall biogenesis; cell wall polysaccharide biosynthesis.</text>
</comment>
<dbReference type="Gene3D" id="3.90.550.10">
    <property type="entry name" value="Spore Coat Polysaccharide Biosynthesis Protein SpsA, Chain A"/>
    <property type="match status" value="1"/>
</dbReference>
<evidence type="ECO:0000256" key="4">
    <source>
        <dbReference type="ARBA" id="ARBA00022679"/>
    </source>
</evidence>
<gene>
    <name evidence="6" type="ORF">DFP97_10996</name>
</gene>